<comment type="similarity">
    <text evidence="2">Belongs to the TsaE family.</text>
</comment>
<dbReference type="Pfam" id="PF02367">
    <property type="entry name" value="TsaE"/>
    <property type="match status" value="1"/>
</dbReference>
<name>A0ABX5SM37_9LACO</name>
<dbReference type="Proteomes" id="UP000295756">
    <property type="component" value="Chromosome"/>
</dbReference>
<dbReference type="PANTHER" id="PTHR33540">
    <property type="entry name" value="TRNA THREONYLCARBAMOYLADENOSINE BIOSYNTHESIS PROTEIN TSAE"/>
    <property type="match status" value="1"/>
</dbReference>
<evidence type="ECO:0000256" key="8">
    <source>
        <dbReference type="ARBA" id="ARBA00022840"/>
    </source>
</evidence>
<evidence type="ECO:0000256" key="1">
    <source>
        <dbReference type="ARBA" id="ARBA00004496"/>
    </source>
</evidence>
<dbReference type="Gene3D" id="3.40.50.300">
    <property type="entry name" value="P-loop containing nucleotide triphosphate hydrolases"/>
    <property type="match status" value="1"/>
</dbReference>
<keyword evidence="4" id="KW-0963">Cytoplasm</keyword>
<organism evidence="11 12">
    <name type="scientific">Leuconostoc kimchii</name>
    <dbReference type="NCBI Taxonomy" id="136609"/>
    <lineage>
        <taxon>Bacteria</taxon>
        <taxon>Bacillati</taxon>
        <taxon>Bacillota</taxon>
        <taxon>Bacilli</taxon>
        <taxon>Lactobacillales</taxon>
        <taxon>Lactobacillaceae</taxon>
        <taxon>Leuconostoc</taxon>
    </lineage>
</organism>
<keyword evidence="5" id="KW-0819">tRNA processing</keyword>
<dbReference type="NCBIfam" id="TIGR00150">
    <property type="entry name" value="T6A_YjeE"/>
    <property type="match status" value="1"/>
</dbReference>
<keyword evidence="8" id="KW-0067">ATP-binding</keyword>
<keyword evidence="6" id="KW-0479">Metal-binding</keyword>
<evidence type="ECO:0000256" key="10">
    <source>
        <dbReference type="ARBA" id="ARBA00032441"/>
    </source>
</evidence>
<evidence type="ECO:0000256" key="9">
    <source>
        <dbReference type="ARBA" id="ARBA00022842"/>
    </source>
</evidence>
<evidence type="ECO:0000256" key="4">
    <source>
        <dbReference type="ARBA" id="ARBA00022490"/>
    </source>
</evidence>
<proteinExistence type="inferred from homology"/>
<dbReference type="InterPro" id="IPR027417">
    <property type="entry name" value="P-loop_NTPase"/>
</dbReference>
<gene>
    <name evidence="11" type="primary">tsaE</name>
    <name evidence="11" type="ORF">EW139_03535</name>
</gene>
<dbReference type="InterPro" id="IPR003442">
    <property type="entry name" value="T6A_TsaE"/>
</dbReference>
<dbReference type="PANTHER" id="PTHR33540:SF2">
    <property type="entry name" value="TRNA THREONYLCARBAMOYLADENOSINE BIOSYNTHESIS PROTEIN TSAE"/>
    <property type="match status" value="1"/>
</dbReference>
<keyword evidence="9" id="KW-0460">Magnesium</keyword>
<dbReference type="SUPFAM" id="SSF52540">
    <property type="entry name" value="P-loop containing nucleoside triphosphate hydrolases"/>
    <property type="match status" value="1"/>
</dbReference>
<evidence type="ECO:0000256" key="7">
    <source>
        <dbReference type="ARBA" id="ARBA00022741"/>
    </source>
</evidence>
<keyword evidence="12" id="KW-1185">Reference proteome</keyword>
<evidence type="ECO:0000256" key="2">
    <source>
        <dbReference type="ARBA" id="ARBA00007599"/>
    </source>
</evidence>
<evidence type="ECO:0000256" key="5">
    <source>
        <dbReference type="ARBA" id="ARBA00022694"/>
    </source>
</evidence>
<evidence type="ECO:0000256" key="3">
    <source>
        <dbReference type="ARBA" id="ARBA00019010"/>
    </source>
</evidence>
<reference evidence="11 12" key="1">
    <citation type="submission" date="2019-03" db="EMBL/GenBank/DDBJ databases">
        <title>Complete Genome Sequence of Leuconostoc kimchii strain NKJ218 Isolated from Homemade Kimchi.</title>
        <authorList>
            <person name="Jung J.Y."/>
            <person name="Jin H.M."/>
            <person name="Jung J.-W."/>
            <person name="Lee S.-Y."/>
            <person name="Ryu B.-G."/>
            <person name="Han S.-S."/>
            <person name="Kang H.K."/>
            <person name="Choi H.W."/>
            <person name="Chung E.J."/>
            <person name="Choi K.-M."/>
        </authorList>
    </citation>
    <scope>NUCLEOTIDE SEQUENCE [LARGE SCALE GENOMIC DNA]</scope>
    <source>
        <strain evidence="11 12">NKJ218</strain>
    </source>
</reference>
<accession>A0ABX5SM37</accession>
<dbReference type="RefSeq" id="WP_134833487.1">
    <property type="nucleotide sequence ID" value="NZ_CP037939.1"/>
</dbReference>
<comment type="subcellular location">
    <subcellularLocation>
        <location evidence="1">Cytoplasm</location>
    </subcellularLocation>
</comment>
<evidence type="ECO:0000313" key="11">
    <source>
        <dbReference type="EMBL" id="QBR47240.1"/>
    </source>
</evidence>
<sequence>MKEILTNNRYETQQFAAKVAQLSIPGLVIALYGDLGAGKTTFTQGYAKALGVTARVKSPTFNIMNTYNGRDFPIYHFDAYRLEATGAQDQGFEDYVGTDGVTLIEWPEYMADLLPNDRLTLHFFRGDSDYDRMIRIQGLGDCSEIEMQL</sequence>
<protein>
    <recommendedName>
        <fullName evidence="3">tRNA threonylcarbamoyladenosine biosynthesis protein TsaE</fullName>
    </recommendedName>
    <alternativeName>
        <fullName evidence="10">t(6)A37 threonylcarbamoyladenosine biosynthesis protein TsaE</fullName>
    </alternativeName>
</protein>
<keyword evidence="7" id="KW-0547">Nucleotide-binding</keyword>
<evidence type="ECO:0000256" key="6">
    <source>
        <dbReference type="ARBA" id="ARBA00022723"/>
    </source>
</evidence>
<evidence type="ECO:0000313" key="12">
    <source>
        <dbReference type="Proteomes" id="UP000295756"/>
    </source>
</evidence>
<dbReference type="EMBL" id="CP037939">
    <property type="protein sequence ID" value="QBR47240.1"/>
    <property type="molecule type" value="Genomic_DNA"/>
</dbReference>